<evidence type="ECO:0008006" key="2">
    <source>
        <dbReference type="Google" id="ProtNLM"/>
    </source>
</evidence>
<evidence type="ECO:0000313" key="1">
    <source>
        <dbReference type="EMBL" id="GAG59247.1"/>
    </source>
</evidence>
<protein>
    <recommendedName>
        <fullName evidence="2">PIN domain-containing protein</fullName>
    </recommendedName>
</protein>
<comment type="caution">
    <text evidence="1">The sequence shown here is derived from an EMBL/GenBank/DDBJ whole genome shotgun (WGS) entry which is preliminary data.</text>
</comment>
<reference evidence="1" key="1">
    <citation type="journal article" date="2014" name="Front. Microbiol.">
        <title>High frequency of phylogenetically diverse reductive dehalogenase-homologous genes in deep subseafloor sedimentary metagenomes.</title>
        <authorList>
            <person name="Kawai M."/>
            <person name="Futagami T."/>
            <person name="Toyoda A."/>
            <person name="Takaki Y."/>
            <person name="Nishi S."/>
            <person name="Hori S."/>
            <person name="Arai W."/>
            <person name="Tsubouchi T."/>
            <person name="Morono Y."/>
            <person name="Uchiyama I."/>
            <person name="Ito T."/>
            <person name="Fujiyama A."/>
            <person name="Inagaki F."/>
            <person name="Takami H."/>
        </authorList>
    </citation>
    <scope>NUCLEOTIDE SEQUENCE</scope>
    <source>
        <strain evidence="1">Expedition CK06-06</strain>
    </source>
</reference>
<sequence length="163" mass="18493">MLYLLDANVLIDANRDYYPIERVPEFWEWLENAGENGNVKIPLEVYEEISDGQDELANWAKRDQIKTALLFQEEVDVSLVSYVTDQGYASDLTDDEVVSWSVPFLLTCHYSLLVALIKPHSSKGLTQGFPALKVDSTHSIQFIGDHRSTKIPVPRKFTDSTLS</sequence>
<accession>X0ZMC6</accession>
<name>X0ZMC6_9ZZZZ</name>
<gene>
    <name evidence="1" type="ORF">S01H4_19826</name>
</gene>
<dbReference type="AlphaFoldDB" id="X0ZMC6"/>
<dbReference type="Pfam" id="PF14367">
    <property type="entry name" value="DUF4411"/>
    <property type="match status" value="1"/>
</dbReference>
<proteinExistence type="predicted"/>
<dbReference type="EMBL" id="BART01008869">
    <property type="protein sequence ID" value="GAG59247.1"/>
    <property type="molecule type" value="Genomic_DNA"/>
</dbReference>
<dbReference type="InterPro" id="IPR016541">
    <property type="entry name" value="UCP008505"/>
</dbReference>
<organism evidence="1">
    <name type="scientific">marine sediment metagenome</name>
    <dbReference type="NCBI Taxonomy" id="412755"/>
    <lineage>
        <taxon>unclassified sequences</taxon>
        <taxon>metagenomes</taxon>
        <taxon>ecological metagenomes</taxon>
    </lineage>
</organism>